<dbReference type="Gene3D" id="3.30.710.10">
    <property type="entry name" value="Potassium Channel Kv1.1, Chain A"/>
    <property type="match status" value="1"/>
</dbReference>
<dbReference type="Gramene" id="TraesCS5B03G0963900.1">
    <property type="protein sequence ID" value="TraesCS5B03G0963900.1.CDS1"/>
    <property type="gene ID" value="TraesCS5B03G0963900"/>
</dbReference>
<dbReference type="InterPro" id="IPR011333">
    <property type="entry name" value="SKP1/BTB/POZ_sf"/>
</dbReference>
<evidence type="ECO:0000256" key="1">
    <source>
        <dbReference type="ARBA" id="ARBA00004906"/>
    </source>
</evidence>
<reference evidence="5" key="2">
    <citation type="submission" date="2018-10" db="UniProtKB">
        <authorList>
            <consortium name="EnsemblPlants"/>
        </authorList>
    </citation>
    <scope>IDENTIFICATION</scope>
</reference>
<evidence type="ECO:0000256" key="2">
    <source>
        <dbReference type="ARBA" id="ARBA00010846"/>
    </source>
</evidence>
<accession>A0A3B6LT93</accession>
<dbReference type="SUPFAM" id="SSF54695">
    <property type="entry name" value="POZ domain"/>
    <property type="match status" value="1"/>
</dbReference>
<dbReference type="PROSITE" id="PS50144">
    <property type="entry name" value="MATH"/>
    <property type="match status" value="1"/>
</dbReference>
<evidence type="ECO:0008006" key="7">
    <source>
        <dbReference type="Google" id="ProtNLM"/>
    </source>
</evidence>
<dbReference type="PROSITE" id="PS50097">
    <property type="entry name" value="BTB"/>
    <property type="match status" value="1"/>
</dbReference>
<proteinExistence type="inferred from homology"/>
<dbReference type="CDD" id="cd18280">
    <property type="entry name" value="BTB_POZ_BPM_plant"/>
    <property type="match status" value="1"/>
</dbReference>
<evidence type="ECO:0000313" key="6">
    <source>
        <dbReference type="Proteomes" id="UP000019116"/>
    </source>
</evidence>
<dbReference type="Pfam" id="PF22486">
    <property type="entry name" value="MATH_2"/>
    <property type="match status" value="1"/>
</dbReference>
<dbReference type="GO" id="GO:0016567">
    <property type="term" value="P:protein ubiquitination"/>
    <property type="evidence" value="ECO:0007669"/>
    <property type="project" value="InterPro"/>
</dbReference>
<dbReference type="InterPro" id="IPR008974">
    <property type="entry name" value="TRAF-like"/>
</dbReference>
<dbReference type="PANTHER" id="PTHR26379:SF460">
    <property type="entry name" value="BTB DOMAIN-CONTAINING PROTEIN"/>
    <property type="match status" value="1"/>
</dbReference>
<dbReference type="PANTHER" id="PTHR26379">
    <property type="entry name" value="BTB/POZ AND MATH DOMAIN-CONTAINING PROTEIN 1"/>
    <property type="match status" value="1"/>
</dbReference>
<dbReference type="InterPro" id="IPR056423">
    <property type="entry name" value="BACK_BPM_SPOP"/>
</dbReference>
<evidence type="ECO:0000259" key="3">
    <source>
        <dbReference type="PROSITE" id="PS50097"/>
    </source>
</evidence>
<dbReference type="AlphaFoldDB" id="A0A3B6LT93"/>
<evidence type="ECO:0000259" key="4">
    <source>
        <dbReference type="PROSITE" id="PS50144"/>
    </source>
</evidence>
<dbReference type="Gene3D" id="2.60.210.10">
    <property type="entry name" value="Apoptosis, Tumor Necrosis Factor Receptor Associated Protein 2, Chain A"/>
    <property type="match status" value="1"/>
</dbReference>
<protein>
    <recommendedName>
        <fullName evidence="7">BTB domain-containing protein</fullName>
    </recommendedName>
</protein>
<dbReference type="GeneID" id="123116950"/>
<dbReference type="OrthoDB" id="10251809at2759"/>
<dbReference type="CDD" id="cd00121">
    <property type="entry name" value="MATH"/>
    <property type="match status" value="1"/>
</dbReference>
<dbReference type="Gramene" id="TraesLAC5B03G02913980.1">
    <property type="protein sequence ID" value="TraesLAC5B03G02913980.1.CDS1"/>
    <property type="gene ID" value="TraesLAC5B03G02913980"/>
</dbReference>
<dbReference type="Gramene" id="TraesWEE_scaffold_134595_01G000100.1">
    <property type="protein sequence ID" value="TraesWEE_scaffold_134595_01G000100.1"/>
    <property type="gene ID" value="TraesWEE_scaffold_134595_01G000100"/>
</dbReference>
<evidence type="ECO:0000313" key="5">
    <source>
        <dbReference type="EnsemblPlants" id="TraesCS5B02G385500.1.cds1"/>
    </source>
</evidence>
<dbReference type="Pfam" id="PF00651">
    <property type="entry name" value="BTB"/>
    <property type="match status" value="1"/>
</dbReference>
<dbReference type="RefSeq" id="XP_044393749.1">
    <property type="nucleotide sequence ID" value="XM_044537814.1"/>
</dbReference>
<keyword evidence="6" id="KW-1185">Reference proteome</keyword>
<dbReference type="Pfam" id="PF24570">
    <property type="entry name" value="BACK_BPM_SPOP"/>
    <property type="match status" value="1"/>
</dbReference>
<dbReference type="Gramene" id="TraesCS5B02G385500.1">
    <property type="protein sequence ID" value="TraesCS5B02G385500.1.cds1"/>
    <property type="gene ID" value="TraesCS5B02G385500"/>
</dbReference>
<dbReference type="SMART" id="SM00061">
    <property type="entry name" value="MATH"/>
    <property type="match status" value="1"/>
</dbReference>
<dbReference type="PaxDb" id="4565-Traes_5AL_FC9E08BBE.1"/>
<reference evidence="5" key="1">
    <citation type="submission" date="2018-08" db="EMBL/GenBank/DDBJ databases">
        <authorList>
            <person name="Rossello M."/>
        </authorList>
    </citation>
    <scope>NUCLEOTIDE SEQUENCE [LARGE SCALE GENOMIC DNA]</scope>
    <source>
        <strain evidence="5">cv. Chinese Spring</strain>
    </source>
</reference>
<dbReference type="Gene3D" id="1.25.40.420">
    <property type="match status" value="1"/>
</dbReference>
<dbReference type="Gramene" id="TraesNOR5B03G02987570.1">
    <property type="protein sequence ID" value="TraesNOR5B03G02987570.1.CDS1"/>
    <property type="gene ID" value="TraesNOR5B03G02987570"/>
</dbReference>
<dbReference type="STRING" id="4565.A0A3B6LT93"/>
<name>A0A3B6LT93_WHEAT</name>
<organism evidence="5">
    <name type="scientific">Triticum aestivum</name>
    <name type="common">Wheat</name>
    <dbReference type="NCBI Taxonomy" id="4565"/>
    <lineage>
        <taxon>Eukaryota</taxon>
        <taxon>Viridiplantae</taxon>
        <taxon>Streptophyta</taxon>
        <taxon>Embryophyta</taxon>
        <taxon>Tracheophyta</taxon>
        <taxon>Spermatophyta</taxon>
        <taxon>Magnoliopsida</taxon>
        <taxon>Liliopsida</taxon>
        <taxon>Poales</taxon>
        <taxon>Poaceae</taxon>
        <taxon>BOP clade</taxon>
        <taxon>Pooideae</taxon>
        <taxon>Triticodae</taxon>
        <taxon>Triticeae</taxon>
        <taxon>Triticinae</taxon>
        <taxon>Triticum</taxon>
    </lineage>
</organism>
<dbReference type="InterPro" id="IPR000210">
    <property type="entry name" value="BTB/POZ_dom"/>
</dbReference>
<dbReference type="Proteomes" id="UP000019116">
    <property type="component" value="Chromosome 5B"/>
</dbReference>
<dbReference type="InterPro" id="IPR045005">
    <property type="entry name" value="BPM1-6"/>
</dbReference>
<dbReference type="OMA" id="YTQRTIR"/>
<dbReference type="SMART" id="SM00225">
    <property type="entry name" value="BTB"/>
    <property type="match status" value="1"/>
</dbReference>
<dbReference type="EnsemblPlants" id="TraesCS5B02G385500.1">
    <property type="protein sequence ID" value="TraesCS5B02G385500.1.cds1"/>
    <property type="gene ID" value="TraesCS5B02G385500"/>
</dbReference>
<dbReference type="Gramene" id="TraesKAR5B01G0373720.1">
    <property type="protein sequence ID" value="cds.TraesKAR5B01G0373720.1"/>
    <property type="gene ID" value="TraesKAR5B01G0373720"/>
</dbReference>
<dbReference type="Gramene" id="TraesMAC5B03G02957560.1">
    <property type="protein sequence ID" value="TraesMAC5B03G02957560.1.CDS1"/>
    <property type="gene ID" value="TraesMAC5B03G02957560"/>
</dbReference>
<dbReference type="SUPFAM" id="SSF49599">
    <property type="entry name" value="TRAF domain-like"/>
    <property type="match status" value="1"/>
</dbReference>
<dbReference type="InterPro" id="IPR002083">
    <property type="entry name" value="MATH/TRAF_dom"/>
</dbReference>
<feature type="domain" description="BTB" evidence="3">
    <location>
        <begin position="191"/>
        <end position="259"/>
    </location>
</feature>
<comment type="pathway">
    <text evidence="1">Protein modification; protein ubiquitination.</text>
</comment>
<dbReference type="SMR" id="A0A3B6LT93"/>
<feature type="domain" description="MATH" evidence="4">
    <location>
        <begin position="26"/>
        <end position="156"/>
    </location>
</feature>
<comment type="similarity">
    <text evidence="2">Belongs to the Tdpoz family.</text>
</comment>
<sequence>MPTSAHVAGDGLPSVSASSIVASAVCGYHLVKIVSYSRTKEVPNGKSIESSPFQLGGRTWHVRYYPNGNKTEDIDYISVFLEFDDTVVAEDEAVEAQAKFSLLDQHGNPVPSYTQRTIRNNYAVNKTWGYGKFIKREELEKSEHLKDDSFTIKVDVAVPGLFHGQVTPSVVVPPSDLHRHLGDLLSSKAGADVEFLVSGETFSAHRYVLAARSPVFKAEFFGSMKESATKNAIRINDMEAQVFSALLTFMYTDALPDMKHEEEYDMAQHLLVAADRYDLARLKLVCEDKLSNHIDRSSVAAMATLAERHHCHGLKKACLAFLSSSANLNALIESEGLDFLTKHCPGLLKDLLLSKVVAC</sequence>
<gene>
    <name evidence="5" type="primary">LOC123116950</name>
</gene>